<evidence type="ECO:0000256" key="2">
    <source>
        <dbReference type="ARBA" id="ARBA00007055"/>
    </source>
</evidence>
<keyword evidence="5" id="KW-0812">Transmembrane</keyword>
<evidence type="ECO:0000256" key="4">
    <source>
        <dbReference type="ARBA" id="ARBA00022452"/>
    </source>
</evidence>
<name>A0A1H7JSR6_9GAMM</name>
<dbReference type="InterPro" id="IPR036998">
    <property type="entry name" value="Porin_LamB_sf"/>
</dbReference>
<proteinExistence type="inferred from homology"/>
<dbReference type="STRING" id="1429083.GCA_001885685_01410"/>
<organism evidence="11 12">
    <name type="scientific">Atopomonas hussainii</name>
    <dbReference type="NCBI Taxonomy" id="1429083"/>
    <lineage>
        <taxon>Bacteria</taxon>
        <taxon>Pseudomonadati</taxon>
        <taxon>Pseudomonadota</taxon>
        <taxon>Gammaproteobacteria</taxon>
        <taxon>Pseudomonadales</taxon>
        <taxon>Pseudomonadaceae</taxon>
        <taxon>Atopomonas</taxon>
    </lineage>
</organism>
<dbReference type="GO" id="GO:0015144">
    <property type="term" value="F:carbohydrate transmembrane transporter activity"/>
    <property type="evidence" value="ECO:0007669"/>
    <property type="project" value="TreeGrafter"/>
</dbReference>
<evidence type="ECO:0000256" key="6">
    <source>
        <dbReference type="ARBA" id="ARBA00023065"/>
    </source>
</evidence>
<dbReference type="PANTHER" id="PTHR38762:SF1">
    <property type="entry name" value="CRYPTIC OUTER MEMBRANE PORIN BGLH-RELATED"/>
    <property type="match status" value="1"/>
</dbReference>
<dbReference type="EMBL" id="FOAS01000005">
    <property type="protein sequence ID" value="SEK76847.1"/>
    <property type="molecule type" value="Genomic_DNA"/>
</dbReference>
<keyword evidence="7" id="KW-0626">Porin</keyword>
<dbReference type="GO" id="GO:0046930">
    <property type="term" value="C:pore complex"/>
    <property type="evidence" value="ECO:0007669"/>
    <property type="project" value="UniProtKB-KW"/>
</dbReference>
<dbReference type="GO" id="GO:0015288">
    <property type="term" value="F:porin activity"/>
    <property type="evidence" value="ECO:0007669"/>
    <property type="project" value="UniProtKB-KW"/>
</dbReference>
<reference evidence="11 12" key="1">
    <citation type="submission" date="2016-10" db="EMBL/GenBank/DDBJ databases">
        <authorList>
            <person name="de Groot N.N."/>
        </authorList>
    </citation>
    <scope>NUCLEOTIDE SEQUENCE [LARGE SCALE GENOMIC DNA]</scope>
    <source>
        <strain evidence="11 12">JCM 19513</strain>
    </source>
</reference>
<dbReference type="AlphaFoldDB" id="A0A1H7JSR6"/>
<evidence type="ECO:0000256" key="8">
    <source>
        <dbReference type="ARBA" id="ARBA00023136"/>
    </source>
</evidence>
<evidence type="ECO:0000256" key="7">
    <source>
        <dbReference type="ARBA" id="ARBA00023114"/>
    </source>
</evidence>
<accession>A0A1H7JSR6</accession>
<dbReference type="Gene3D" id="2.40.170.10">
    <property type="entry name" value="Porin, LamB type"/>
    <property type="match status" value="1"/>
</dbReference>
<keyword evidence="4" id="KW-1134">Transmembrane beta strand</keyword>
<dbReference type="Pfam" id="PF02264">
    <property type="entry name" value="LamB"/>
    <property type="match status" value="1"/>
</dbReference>
<dbReference type="CDD" id="cd01346">
    <property type="entry name" value="Maltoporin-like"/>
    <property type="match status" value="1"/>
</dbReference>
<keyword evidence="3" id="KW-0813">Transport</keyword>
<evidence type="ECO:0000256" key="10">
    <source>
        <dbReference type="SAM" id="SignalP"/>
    </source>
</evidence>
<keyword evidence="6" id="KW-0406">Ion transport</keyword>
<keyword evidence="8" id="KW-0472">Membrane</keyword>
<gene>
    <name evidence="11" type="ORF">SAMN05216214_10517</name>
</gene>
<keyword evidence="10" id="KW-0732">Signal</keyword>
<dbReference type="SUPFAM" id="SSF56935">
    <property type="entry name" value="Porins"/>
    <property type="match status" value="1"/>
</dbReference>
<keyword evidence="9" id="KW-0998">Cell outer membrane</keyword>
<dbReference type="NCBIfam" id="NF006860">
    <property type="entry name" value="PRK09360.1"/>
    <property type="match status" value="1"/>
</dbReference>
<dbReference type="GO" id="GO:0009279">
    <property type="term" value="C:cell outer membrane"/>
    <property type="evidence" value="ECO:0007669"/>
    <property type="project" value="UniProtKB-SubCell"/>
</dbReference>
<evidence type="ECO:0000256" key="5">
    <source>
        <dbReference type="ARBA" id="ARBA00022692"/>
    </source>
</evidence>
<feature type="signal peptide" evidence="10">
    <location>
        <begin position="1"/>
        <end position="27"/>
    </location>
</feature>
<protein>
    <submittedName>
        <fullName evidence="11">Maltoporin</fullName>
    </submittedName>
</protein>
<feature type="chain" id="PRO_5010190881" evidence="10">
    <location>
        <begin position="28"/>
        <end position="427"/>
    </location>
</feature>
<evidence type="ECO:0000313" key="11">
    <source>
        <dbReference type="EMBL" id="SEK76847.1"/>
    </source>
</evidence>
<comment type="similarity">
    <text evidence="2">Belongs to the porin LamB (TC 1.B.3) family.</text>
</comment>
<sequence>MNTKKPAFLLKPSAALAALLVAAPAMAVDFHGYMRSGIGATGGGGDQACFQAKGAGAKYRLGNECETYAEVGLGQELWKEGDQSFYVDSMIAYKSNQANDWEATDSKNGNSDNPYENGTSSIRQFNVQGKNVLSMLPGATLWAGKRYYKRHDVHINDYYYWDVSGPGAGIEDIDLGFAKAHVAWMRNTDGNWTYNGAGTGTNVANDTFDFRLTDINVNTDGKLEVGYDYGKANLTDEQEKDPGYTDNKGHLVTLEHTQGNWFGGFNKLALQYGTDGIIGSTGRNNTGNSDGKMIRLVNQGVIGLTDDIEMMYVQIYEDKDLDNNDGQEWLSLGVRPVYKWDNVMSTAFEFGYDQVDPQADGKETIDLKKFTIAQQWSAGRSFWARPQIRVFATYAMWDGDEYNAASESIETGEDDGLTFGVQAEAWW</sequence>
<dbReference type="RefSeq" id="WP_074866182.1">
    <property type="nucleotide sequence ID" value="NZ_FOAS01000005.1"/>
</dbReference>
<evidence type="ECO:0000313" key="12">
    <source>
        <dbReference type="Proteomes" id="UP000185766"/>
    </source>
</evidence>
<evidence type="ECO:0000256" key="9">
    <source>
        <dbReference type="ARBA" id="ARBA00023237"/>
    </source>
</evidence>
<dbReference type="InterPro" id="IPR050286">
    <property type="entry name" value="G_neg_Bact_CarbUptk_Porin"/>
</dbReference>
<dbReference type="Proteomes" id="UP000185766">
    <property type="component" value="Unassembled WGS sequence"/>
</dbReference>
<dbReference type="GO" id="GO:0006811">
    <property type="term" value="P:monoatomic ion transport"/>
    <property type="evidence" value="ECO:0007669"/>
    <property type="project" value="UniProtKB-KW"/>
</dbReference>
<evidence type="ECO:0000256" key="1">
    <source>
        <dbReference type="ARBA" id="ARBA00004571"/>
    </source>
</evidence>
<keyword evidence="12" id="KW-1185">Reference proteome</keyword>
<evidence type="ECO:0000256" key="3">
    <source>
        <dbReference type="ARBA" id="ARBA00022448"/>
    </source>
</evidence>
<dbReference type="PANTHER" id="PTHR38762">
    <property type="entry name" value="CRYPTIC OUTER MEMBRANE PORIN BGLH-RELATED"/>
    <property type="match status" value="1"/>
</dbReference>
<comment type="subcellular location">
    <subcellularLocation>
        <location evidence="1">Cell outer membrane</location>
        <topology evidence="1">Multi-pass membrane protein</topology>
    </subcellularLocation>
</comment>
<dbReference type="GO" id="GO:0015774">
    <property type="term" value="P:polysaccharide transport"/>
    <property type="evidence" value="ECO:0007669"/>
    <property type="project" value="TreeGrafter"/>
</dbReference>
<dbReference type="InterPro" id="IPR003192">
    <property type="entry name" value="Porin_LamB"/>
</dbReference>